<evidence type="ECO:0000256" key="2">
    <source>
        <dbReference type="SAM" id="Phobius"/>
    </source>
</evidence>
<gene>
    <name evidence="3" type="ORF">E7Y31_00205</name>
</gene>
<dbReference type="InterPro" id="IPR007410">
    <property type="entry name" value="LpqE-like"/>
</dbReference>
<dbReference type="Pfam" id="PF04314">
    <property type="entry name" value="PCuAC"/>
    <property type="match status" value="1"/>
</dbReference>
<feature type="compositionally biased region" description="Low complexity" evidence="1">
    <location>
        <begin position="203"/>
        <end position="251"/>
    </location>
</feature>
<keyword evidence="2" id="KW-1133">Transmembrane helix</keyword>
<keyword evidence="2" id="KW-0812">Transmembrane</keyword>
<organism evidence="3 4">
    <name type="scientific">Candidatus Frankia alpina</name>
    <dbReference type="NCBI Taxonomy" id="2699483"/>
    <lineage>
        <taxon>Bacteria</taxon>
        <taxon>Bacillati</taxon>
        <taxon>Actinomycetota</taxon>
        <taxon>Actinomycetes</taxon>
        <taxon>Frankiales</taxon>
        <taxon>Frankiaceae</taxon>
        <taxon>Frankia</taxon>
    </lineage>
</organism>
<accession>A0A4S5EUX2</accession>
<dbReference type="EMBL" id="SSXH01000002">
    <property type="protein sequence ID" value="THJ76348.1"/>
    <property type="molecule type" value="Genomic_DNA"/>
</dbReference>
<evidence type="ECO:0000256" key="1">
    <source>
        <dbReference type="SAM" id="MobiDB-lite"/>
    </source>
</evidence>
<sequence length="251" mass="24364">MCRRSHRAVSRRPGARFPSVNAVADATTAVAAGDDAASRSAFRQRMTSRRVGVALLASVIGSAGLASCASGNDAMTNLARTTTNSVAGSVGAITLRNVYVAGPVSQGGSAPIVSAFFNAGGEPDTLVSVSSSEAGGGQPPKPADLPSGGGRIFIADTSAPTLQGVTQNLLIGSQLPITFTFAKAGSVTLDVPVEPAATGASGAPAETSASPDTTTSPAQQTPAAGSATPSTGATPAAGQVTPTATVTAAAG</sequence>
<keyword evidence="4" id="KW-1185">Reference proteome</keyword>
<keyword evidence="2" id="KW-0472">Membrane</keyword>
<dbReference type="Proteomes" id="UP000305282">
    <property type="component" value="Unassembled WGS sequence"/>
</dbReference>
<dbReference type="AlphaFoldDB" id="A0A4S5EUX2"/>
<feature type="region of interest" description="Disordered" evidence="1">
    <location>
        <begin position="127"/>
        <end position="152"/>
    </location>
</feature>
<dbReference type="SUPFAM" id="SSF110087">
    <property type="entry name" value="DR1885-like metal-binding protein"/>
    <property type="match status" value="1"/>
</dbReference>
<dbReference type="OrthoDB" id="5188566at2"/>
<evidence type="ECO:0000313" key="4">
    <source>
        <dbReference type="Proteomes" id="UP000305282"/>
    </source>
</evidence>
<protein>
    <submittedName>
        <fullName evidence="3">Uncharacterized protein</fullName>
    </submittedName>
</protein>
<dbReference type="InterPro" id="IPR036182">
    <property type="entry name" value="PCuAC_sf"/>
</dbReference>
<feature type="region of interest" description="Disordered" evidence="1">
    <location>
        <begin position="197"/>
        <end position="251"/>
    </location>
</feature>
<name>A0A4S5EUX2_9ACTN</name>
<comment type="caution">
    <text evidence="3">The sequence shown here is derived from an EMBL/GenBank/DDBJ whole genome shotgun (WGS) entry which is preliminary data.</text>
</comment>
<reference evidence="3 4" key="1">
    <citation type="submission" date="2019-04" db="EMBL/GenBank/DDBJ databases">
        <title>Draft genome sequences for three unisolated Alnus-infective Frankia Sp+ strains, AgTrS, AiOr and AvVan, the first sequenced Frankia strains able to sporulate in-planta.</title>
        <authorList>
            <person name="Bethencourt L."/>
            <person name="Vautrin F."/>
            <person name="Taib N."/>
            <person name="Dubost A."/>
            <person name="Castro-Garcia L."/>
            <person name="Imbaud O."/>
            <person name="Abrouk D."/>
            <person name="Fournier P."/>
            <person name="Briolay J."/>
            <person name="Nguyen A."/>
            <person name="Normand P."/>
            <person name="Fernandez M.P."/>
            <person name="Brochier-Armanet C."/>
            <person name="Herrera-Belaroussi A."/>
        </authorList>
    </citation>
    <scope>NUCLEOTIDE SEQUENCE [LARGE SCALE GENOMIC DNA]</scope>
    <source>
        <strain evidence="3 4">AvVan</strain>
    </source>
</reference>
<proteinExistence type="predicted"/>
<feature type="transmembrane region" description="Helical" evidence="2">
    <location>
        <begin position="51"/>
        <end position="72"/>
    </location>
</feature>
<evidence type="ECO:0000313" key="3">
    <source>
        <dbReference type="EMBL" id="THJ76348.1"/>
    </source>
</evidence>
<dbReference type="Gene3D" id="2.60.40.1890">
    <property type="entry name" value="PCu(A)C copper chaperone"/>
    <property type="match status" value="1"/>
</dbReference>